<dbReference type="GO" id="GO:0042597">
    <property type="term" value="C:periplasmic space"/>
    <property type="evidence" value="ECO:0007669"/>
    <property type="project" value="InterPro"/>
</dbReference>
<proteinExistence type="predicted"/>
<dbReference type="InterPro" id="IPR008397">
    <property type="entry name" value="Alginate_lyase_dom"/>
</dbReference>
<dbReference type="OrthoDB" id="7210452at2"/>
<dbReference type="EMBL" id="FNVU01000009">
    <property type="protein sequence ID" value="SEG74009.1"/>
    <property type="molecule type" value="Genomic_DNA"/>
</dbReference>
<dbReference type="SUPFAM" id="SSF48230">
    <property type="entry name" value="Chondroitin AC/alginate lyase"/>
    <property type="match status" value="1"/>
</dbReference>
<feature type="region of interest" description="Disordered" evidence="3">
    <location>
        <begin position="9"/>
        <end position="41"/>
    </location>
</feature>
<accession>A0A1H6CLU6</accession>
<evidence type="ECO:0000256" key="1">
    <source>
        <dbReference type="ARBA" id="ARBA00022729"/>
    </source>
</evidence>
<sequence>MDVIEEVVVPDLPEAENEAAPTPGADTVAGRATRPGPGAEAVPLTVVLDGGRLRQARELLRAGDPEAAAALEVLTARADRRLTRGPWSVTDKPQTPPSGDRHDYLSQAPYWWPGRPRTAADPEGLPYEQRDGLRNPEVDLITDHRGRRAMFDAVQTLALAWYHTGRPDYAERAAHVLRTWFLDPATRMNPHLAHAQAIPGITDGRPIGIIDFSQQFTSLLDATALLDTGAPGWSAADRDGMHAWYADFTRWLGGTFAAEEAATANNHGTFYDMQLAALQLAIGQPESARRTVLAARTARIDPQIAADGSLPRELARTRSWHYSTFCLVAFTRLALVGRQVGVDLWAYRNPAGAGIPDAVRHLLPAATGRAPWPHPELDFQRFAASDVVRAAAEAGDPAAAEAVPDLQAPPGGDLWPLRPAPEQLDPISGSARAPVTERPPGREHRRP</sequence>
<keyword evidence="2 5" id="KW-0456">Lyase</keyword>
<organism evidence="5 6">
    <name type="scientific">Actinacidiphila yanglinensis</name>
    <dbReference type="NCBI Taxonomy" id="310779"/>
    <lineage>
        <taxon>Bacteria</taxon>
        <taxon>Bacillati</taxon>
        <taxon>Actinomycetota</taxon>
        <taxon>Actinomycetes</taxon>
        <taxon>Kitasatosporales</taxon>
        <taxon>Streptomycetaceae</taxon>
        <taxon>Actinacidiphila</taxon>
    </lineage>
</organism>
<keyword evidence="1" id="KW-0732">Signal</keyword>
<evidence type="ECO:0000259" key="4">
    <source>
        <dbReference type="Pfam" id="PF05426"/>
    </source>
</evidence>
<dbReference type="RefSeq" id="WP_103887681.1">
    <property type="nucleotide sequence ID" value="NZ_FNVU01000009.1"/>
</dbReference>
<name>A0A1H6CLU6_9ACTN</name>
<evidence type="ECO:0000313" key="5">
    <source>
        <dbReference type="EMBL" id="SEG74009.1"/>
    </source>
</evidence>
<feature type="region of interest" description="Disordered" evidence="3">
    <location>
        <begin position="84"/>
        <end position="103"/>
    </location>
</feature>
<protein>
    <submittedName>
        <fullName evidence="5">Alginate lyase</fullName>
    </submittedName>
</protein>
<dbReference type="Pfam" id="PF05426">
    <property type="entry name" value="Alginate_lyase"/>
    <property type="match status" value="1"/>
</dbReference>
<dbReference type="Gene3D" id="1.50.10.100">
    <property type="entry name" value="Chondroitin AC/alginate lyase"/>
    <property type="match status" value="1"/>
</dbReference>
<feature type="compositionally biased region" description="Low complexity" evidence="3">
    <location>
        <begin position="393"/>
        <end position="405"/>
    </location>
</feature>
<dbReference type="Proteomes" id="UP000236754">
    <property type="component" value="Unassembled WGS sequence"/>
</dbReference>
<feature type="domain" description="Alginate lyase" evidence="4">
    <location>
        <begin position="88"/>
        <end position="372"/>
    </location>
</feature>
<evidence type="ECO:0000313" key="6">
    <source>
        <dbReference type="Proteomes" id="UP000236754"/>
    </source>
</evidence>
<dbReference type="InterPro" id="IPR008929">
    <property type="entry name" value="Chondroitin_lyas"/>
</dbReference>
<dbReference type="GO" id="GO:0016829">
    <property type="term" value="F:lyase activity"/>
    <property type="evidence" value="ECO:0007669"/>
    <property type="project" value="UniProtKB-KW"/>
</dbReference>
<dbReference type="AlphaFoldDB" id="A0A1H6CLU6"/>
<reference evidence="5 6" key="1">
    <citation type="submission" date="2016-10" db="EMBL/GenBank/DDBJ databases">
        <authorList>
            <person name="de Groot N.N."/>
        </authorList>
    </citation>
    <scope>NUCLEOTIDE SEQUENCE [LARGE SCALE GENOMIC DNA]</scope>
    <source>
        <strain evidence="5 6">CGMCC 4.2023</strain>
    </source>
</reference>
<evidence type="ECO:0000256" key="2">
    <source>
        <dbReference type="ARBA" id="ARBA00023239"/>
    </source>
</evidence>
<feature type="region of interest" description="Disordered" evidence="3">
    <location>
        <begin position="393"/>
        <end position="447"/>
    </location>
</feature>
<keyword evidence="6" id="KW-1185">Reference proteome</keyword>
<gene>
    <name evidence="5" type="ORF">SAMN05216223_109181</name>
</gene>
<evidence type="ECO:0000256" key="3">
    <source>
        <dbReference type="SAM" id="MobiDB-lite"/>
    </source>
</evidence>